<dbReference type="Pfam" id="PF13607">
    <property type="entry name" value="Succ_CoA_lig"/>
    <property type="match status" value="1"/>
</dbReference>
<dbReference type="AlphaFoldDB" id="A0A4Q5J0A6"/>
<dbReference type="Gene3D" id="3.30.1490.20">
    <property type="entry name" value="ATP-grasp fold, A domain"/>
    <property type="match status" value="1"/>
</dbReference>
<evidence type="ECO:0000313" key="5">
    <source>
        <dbReference type="Proteomes" id="UP000291189"/>
    </source>
</evidence>
<keyword evidence="5" id="KW-1185">Reference proteome</keyword>
<dbReference type="PANTHER" id="PTHR42793:SF1">
    <property type="entry name" value="PEPTIDYL-LYSINE N-ACETYLTRANSFERASE PATZ"/>
    <property type="match status" value="1"/>
</dbReference>
<dbReference type="Gene3D" id="3.30.470.20">
    <property type="entry name" value="ATP-grasp fold, B domain"/>
    <property type="match status" value="1"/>
</dbReference>
<feature type="domain" description="ATP-grasp" evidence="2">
    <location>
        <begin position="675"/>
        <end position="713"/>
    </location>
</feature>
<evidence type="ECO:0000256" key="1">
    <source>
        <dbReference type="PROSITE-ProRule" id="PRU00409"/>
    </source>
</evidence>
<feature type="domain" description="N-acetyltransferase" evidence="3">
    <location>
        <begin position="23"/>
        <end position="178"/>
    </location>
</feature>
<dbReference type="InterPro" id="IPR032875">
    <property type="entry name" value="Succ_CoA_lig_flav_dom"/>
</dbReference>
<evidence type="ECO:0000259" key="2">
    <source>
        <dbReference type="PROSITE" id="PS50975"/>
    </source>
</evidence>
<dbReference type="Pfam" id="PF13549">
    <property type="entry name" value="ATP-grasp_5"/>
    <property type="match status" value="1"/>
</dbReference>
<dbReference type="OrthoDB" id="190266at2"/>
<dbReference type="InterPro" id="IPR013815">
    <property type="entry name" value="ATP_grasp_subdomain_1"/>
</dbReference>
<gene>
    <name evidence="4" type="ORF">ETU37_11860</name>
</gene>
<protein>
    <submittedName>
        <fullName evidence="4">GNAT family N-acetyltransferase</fullName>
    </submittedName>
</protein>
<name>A0A4Q5J0A6_9ACTN</name>
<dbReference type="SMART" id="SM00881">
    <property type="entry name" value="CoA_binding"/>
    <property type="match status" value="1"/>
</dbReference>
<dbReference type="Gene3D" id="3.40.630.30">
    <property type="match status" value="1"/>
</dbReference>
<proteinExistence type="predicted"/>
<sequence length="901" mass="97158">MSETSGYPRHWEADVLLRDGQSAHLRPIAPDDRELLVDFYEQVSAESKYLRFFAPMPHLSERDIQRFTDVDHHERVAFVLTVAQKMIAVGRFDTLPHEAGEPVVAEVAFLVQDAHQGRGIAQLLLEHLAQAGRERGVDKFEAEVLPENVRMIQIFREAGYQVAGGYEDGVMRLVFPIDATDTSVNVMQAREHRAEAASIQNFFNARSVAVIGASRRQDTIGQTLVRNLVLGDYQGRVYVVNPAATSVAGLPAYPAVGDIPDDVDIAIVAVPSDAVPDVVLDCAAKGVHGLVVVSSGFAETGDEGRQRQRRLVGLARSYGLRLIGPNCLGIINTAGQYSLNASLAPVMPPRGRAGFFCQSGALGVAILEKVGRRGLGLSTFVSAGNRADVSGNDLLQYWEEDDSTEVVLLYLESIGNPRKFSRVARRVSRRKPVIAVKSGRSTQGVPMGHAVRSMQAPQAAVDAMFRQAGVIQVDTLDEMFDVAQLVAHQPLPRGRRVAVVGNSDALGLLAADAAASVGLVAKEPVALGADASAEDFEEALDAAIDDPEVDSVVAVFIPPLNTSGAEVAHVLAAVGEQSDKPLVSSFLGVEGIPELLRVPDVAGSTAGRGSVPSYPAVEAAVRALARVVDYAEWKRKPEGDLVQPDEVDIGRARSLVNRVLVERPEGRELGFTELRDLLDAYGISMWERHEVATEQEAVDAAEKLGYDVVLKATAEHLRQRPDLAHVWRNIDTEAEMRDAWQTMHGLIDHPEAAGFIVQKVAEPGVPVSIAGMEDPLFGPVVSFGVSGAATELLGDRSYRIPPMHGGEAAEMVREIKAAPLLFGYRGSEKVDVDAVEWLLLRIAQLKNDLPQVRAVDLNLVLVGADGATVLNAVGRVEPVADARSDWFTRRMSAVTGDTLHG</sequence>
<dbReference type="SUPFAM" id="SSF55729">
    <property type="entry name" value="Acyl-CoA N-acyltransferases (Nat)"/>
    <property type="match status" value="1"/>
</dbReference>
<dbReference type="PROSITE" id="PS51186">
    <property type="entry name" value="GNAT"/>
    <property type="match status" value="1"/>
</dbReference>
<dbReference type="GO" id="GO:0046872">
    <property type="term" value="F:metal ion binding"/>
    <property type="evidence" value="ECO:0007669"/>
    <property type="project" value="InterPro"/>
</dbReference>
<dbReference type="InterPro" id="IPR003781">
    <property type="entry name" value="CoA-bd"/>
</dbReference>
<dbReference type="InterPro" id="IPR016181">
    <property type="entry name" value="Acyl_CoA_acyltransferase"/>
</dbReference>
<comment type="caution">
    <text evidence="4">The sequence shown here is derived from an EMBL/GenBank/DDBJ whole genome shotgun (WGS) entry which is preliminary data.</text>
</comment>
<dbReference type="InterPro" id="IPR011761">
    <property type="entry name" value="ATP-grasp"/>
</dbReference>
<evidence type="ECO:0000259" key="3">
    <source>
        <dbReference type="PROSITE" id="PS51186"/>
    </source>
</evidence>
<dbReference type="Proteomes" id="UP000291189">
    <property type="component" value="Unassembled WGS sequence"/>
</dbReference>
<dbReference type="InterPro" id="IPR016102">
    <property type="entry name" value="Succinyl-CoA_synth-like"/>
</dbReference>
<dbReference type="RefSeq" id="WP_129987535.1">
    <property type="nucleotide sequence ID" value="NZ_SDPU01000022.1"/>
</dbReference>
<dbReference type="PROSITE" id="PS50975">
    <property type="entry name" value="ATP_GRASP"/>
    <property type="match status" value="1"/>
</dbReference>
<dbReference type="EMBL" id="SDPU01000022">
    <property type="protein sequence ID" value="RYU11947.1"/>
    <property type="molecule type" value="Genomic_DNA"/>
</dbReference>
<dbReference type="SUPFAM" id="SSF56059">
    <property type="entry name" value="Glutathione synthetase ATP-binding domain-like"/>
    <property type="match status" value="1"/>
</dbReference>
<dbReference type="InterPro" id="IPR000182">
    <property type="entry name" value="GNAT_dom"/>
</dbReference>
<accession>A0A4Q5J0A6</accession>
<reference evidence="4 5" key="1">
    <citation type="submission" date="2019-01" db="EMBL/GenBank/DDBJ databases">
        <title>Nocardioides guangzhouensis sp. nov., an actinobacterium isolated from soil.</title>
        <authorList>
            <person name="Fu Y."/>
            <person name="Cai Y."/>
            <person name="Lin Z."/>
            <person name="Chen P."/>
        </authorList>
    </citation>
    <scope>NUCLEOTIDE SEQUENCE [LARGE SCALE GENOMIC DNA]</scope>
    <source>
        <strain evidence="4 5">NBRC 105384</strain>
    </source>
</reference>
<dbReference type="InterPro" id="IPR036291">
    <property type="entry name" value="NAD(P)-bd_dom_sf"/>
</dbReference>
<dbReference type="Gene3D" id="3.40.50.261">
    <property type="entry name" value="Succinyl-CoA synthetase domains"/>
    <property type="match status" value="2"/>
</dbReference>
<dbReference type="Pfam" id="PF13380">
    <property type="entry name" value="CoA_binding_2"/>
    <property type="match status" value="1"/>
</dbReference>
<dbReference type="CDD" id="cd04301">
    <property type="entry name" value="NAT_SF"/>
    <property type="match status" value="1"/>
</dbReference>
<evidence type="ECO:0000313" key="4">
    <source>
        <dbReference type="EMBL" id="RYU11947.1"/>
    </source>
</evidence>
<dbReference type="SUPFAM" id="SSF51735">
    <property type="entry name" value="NAD(P)-binding Rossmann-fold domains"/>
    <property type="match status" value="1"/>
</dbReference>
<dbReference type="GO" id="GO:0016747">
    <property type="term" value="F:acyltransferase activity, transferring groups other than amino-acyl groups"/>
    <property type="evidence" value="ECO:0007669"/>
    <property type="project" value="InterPro"/>
</dbReference>
<keyword evidence="1" id="KW-0547">Nucleotide-binding</keyword>
<keyword evidence="1" id="KW-0067">ATP-binding</keyword>
<organism evidence="4 5">
    <name type="scientific">Nocardioides iriomotensis</name>
    <dbReference type="NCBI Taxonomy" id="715784"/>
    <lineage>
        <taxon>Bacteria</taxon>
        <taxon>Bacillati</taxon>
        <taxon>Actinomycetota</taxon>
        <taxon>Actinomycetes</taxon>
        <taxon>Propionibacteriales</taxon>
        <taxon>Nocardioidaceae</taxon>
        <taxon>Nocardioides</taxon>
    </lineage>
</organism>
<dbReference type="Pfam" id="PF00583">
    <property type="entry name" value="Acetyltransf_1"/>
    <property type="match status" value="1"/>
</dbReference>
<dbReference type="GO" id="GO:0005524">
    <property type="term" value="F:ATP binding"/>
    <property type="evidence" value="ECO:0007669"/>
    <property type="project" value="UniProtKB-UniRule"/>
</dbReference>
<dbReference type="SUPFAM" id="SSF52210">
    <property type="entry name" value="Succinyl-CoA synthetase domains"/>
    <property type="match status" value="2"/>
</dbReference>
<dbReference type="Gene3D" id="3.40.50.720">
    <property type="entry name" value="NAD(P)-binding Rossmann-like Domain"/>
    <property type="match status" value="1"/>
</dbReference>
<dbReference type="PANTHER" id="PTHR42793">
    <property type="entry name" value="COA BINDING DOMAIN CONTAINING PROTEIN"/>
    <property type="match status" value="1"/>
</dbReference>
<keyword evidence="4" id="KW-0808">Transferase</keyword>